<reference evidence="2" key="1">
    <citation type="journal article" date="2020" name="Stud. Mycol.">
        <title>101 Dothideomycetes genomes: a test case for predicting lifestyles and emergence of pathogens.</title>
        <authorList>
            <person name="Haridas S."/>
            <person name="Albert R."/>
            <person name="Binder M."/>
            <person name="Bloem J."/>
            <person name="Labutti K."/>
            <person name="Salamov A."/>
            <person name="Andreopoulos B."/>
            <person name="Baker S."/>
            <person name="Barry K."/>
            <person name="Bills G."/>
            <person name="Bluhm B."/>
            <person name="Cannon C."/>
            <person name="Castanera R."/>
            <person name="Culley D."/>
            <person name="Daum C."/>
            <person name="Ezra D."/>
            <person name="Gonzalez J."/>
            <person name="Henrissat B."/>
            <person name="Kuo A."/>
            <person name="Liang C."/>
            <person name="Lipzen A."/>
            <person name="Lutzoni F."/>
            <person name="Magnuson J."/>
            <person name="Mondo S."/>
            <person name="Nolan M."/>
            <person name="Ohm R."/>
            <person name="Pangilinan J."/>
            <person name="Park H.-J."/>
            <person name="Ramirez L."/>
            <person name="Alfaro M."/>
            <person name="Sun H."/>
            <person name="Tritt A."/>
            <person name="Yoshinaga Y."/>
            <person name="Zwiers L.-H."/>
            <person name="Turgeon B."/>
            <person name="Goodwin S."/>
            <person name="Spatafora J."/>
            <person name="Crous P."/>
            <person name="Grigoriev I."/>
        </authorList>
    </citation>
    <scope>NUCLEOTIDE SEQUENCE</scope>
    <source>
        <strain evidence="2">CBS 279.74</strain>
    </source>
</reference>
<dbReference type="AlphaFoldDB" id="A0A6G1K2V9"/>
<feature type="transmembrane region" description="Helical" evidence="1">
    <location>
        <begin position="21"/>
        <end position="40"/>
    </location>
</feature>
<name>A0A6G1K2V9_9PLEO</name>
<keyword evidence="3" id="KW-1185">Reference proteome</keyword>
<accession>A0A6G1K2V9</accession>
<sequence>MQAGGGGCWKRAHFMHVFIERGWLCLAVNYWATFVLWLIIECVSSLEDGSVVLRQQRVRSRVVAEMMQDLQSPRSISSSCSGRQCIPRRSLGPQIYPSRLRKCTRSLAARRICSLIEMSPDRNSRPSPKPKNAESGSRPIVHLIAILDPMVTLIA</sequence>
<evidence type="ECO:0000313" key="3">
    <source>
        <dbReference type="Proteomes" id="UP000799428"/>
    </source>
</evidence>
<dbReference type="EMBL" id="MU005775">
    <property type="protein sequence ID" value="KAF2706855.1"/>
    <property type="molecule type" value="Genomic_DNA"/>
</dbReference>
<evidence type="ECO:0000313" key="2">
    <source>
        <dbReference type="EMBL" id="KAF2706855.1"/>
    </source>
</evidence>
<keyword evidence="1" id="KW-1133">Transmembrane helix</keyword>
<evidence type="ECO:0000256" key="1">
    <source>
        <dbReference type="SAM" id="Phobius"/>
    </source>
</evidence>
<keyword evidence="1" id="KW-0812">Transmembrane</keyword>
<protein>
    <submittedName>
        <fullName evidence="2">Uncharacterized protein</fullName>
    </submittedName>
</protein>
<keyword evidence="1" id="KW-0472">Membrane</keyword>
<dbReference type="Proteomes" id="UP000799428">
    <property type="component" value="Unassembled WGS sequence"/>
</dbReference>
<organism evidence="2 3">
    <name type="scientific">Pleomassaria siparia CBS 279.74</name>
    <dbReference type="NCBI Taxonomy" id="1314801"/>
    <lineage>
        <taxon>Eukaryota</taxon>
        <taxon>Fungi</taxon>
        <taxon>Dikarya</taxon>
        <taxon>Ascomycota</taxon>
        <taxon>Pezizomycotina</taxon>
        <taxon>Dothideomycetes</taxon>
        <taxon>Pleosporomycetidae</taxon>
        <taxon>Pleosporales</taxon>
        <taxon>Pleomassariaceae</taxon>
        <taxon>Pleomassaria</taxon>
    </lineage>
</organism>
<proteinExistence type="predicted"/>
<gene>
    <name evidence="2" type="ORF">K504DRAFT_68594</name>
</gene>